<feature type="transmembrane region" description="Helical" evidence="1">
    <location>
        <begin position="76"/>
        <end position="101"/>
    </location>
</feature>
<proteinExistence type="predicted"/>
<evidence type="ECO:0000256" key="1">
    <source>
        <dbReference type="SAM" id="Phobius"/>
    </source>
</evidence>
<keyword evidence="1" id="KW-0472">Membrane</keyword>
<dbReference type="OrthoDB" id="1202744at2"/>
<sequence length="119" mass="12821">MSVFNSISETTDKATDIGEKYYNASLQYFKLKLFKRVASVLSIVAKLAIVGILALLTILFLAVSAAIAIGQELDNLALGYLIVGGILLLLAIIVVSLGSVIDGKILKNLSDKFWDDDDD</sequence>
<feature type="transmembrane region" description="Helical" evidence="1">
    <location>
        <begin position="37"/>
        <end position="70"/>
    </location>
</feature>
<keyword evidence="1" id="KW-1133">Transmembrane helix</keyword>
<dbReference type="Proteomes" id="UP000321578">
    <property type="component" value="Unassembled WGS sequence"/>
</dbReference>
<protein>
    <recommendedName>
        <fullName evidence="4">Phage holin family protein</fullName>
    </recommendedName>
</protein>
<comment type="caution">
    <text evidence="2">The sequence shown here is derived from an EMBL/GenBank/DDBJ whole genome shotgun (WGS) entry which is preliminary data.</text>
</comment>
<evidence type="ECO:0000313" key="2">
    <source>
        <dbReference type="EMBL" id="TXD91249.1"/>
    </source>
</evidence>
<name>A0A5C6ZN26_9FLAO</name>
<keyword evidence="3" id="KW-1185">Reference proteome</keyword>
<dbReference type="RefSeq" id="WP_147084711.1">
    <property type="nucleotide sequence ID" value="NZ_VORM01000003.1"/>
</dbReference>
<organism evidence="2 3">
    <name type="scientific">Subsaximicrobium wynnwilliamsii</name>
    <dbReference type="NCBI Taxonomy" id="291179"/>
    <lineage>
        <taxon>Bacteria</taxon>
        <taxon>Pseudomonadati</taxon>
        <taxon>Bacteroidota</taxon>
        <taxon>Flavobacteriia</taxon>
        <taxon>Flavobacteriales</taxon>
        <taxon>Flavobacteriaceae</taxon>
        <taxon>Subsaximicrobium</taxon>
    </lineage>
</organism>
<accession>A0A5C6ZN26</accession>
<gene>
    <name evidence="2" type="ORF">ESY86_01285</name>
</gene>
<keyword evidence="1" id="KW-0812">Transmembrane</keyword>
<dbReference type="EMBL" id="VORO01000001">
    <property type="protein sequence ID" value="TXD91249.1"/>
    <property type="molecule type" value="Genomic_DNA"/>
</dbReference>
<evidence type="ECO:0008006" key="4">
    <source>
        <dbReference type="Google" id="ProtNLM"/>
    </source>
</evidence>
<evidence type="ECO:0000313" key="3">
    <source>
        <dbReference type="Proteomes" id="UP000321578"/>
    </source>
</evidence>
<reference evidence="2 3" key="1">
    <citation type="submission" date="2019-08" db="EMBL/GenBank/DDBJ databases">
        <title>Genomes of Subsaximicrobium wynnwilliamsii strains.</title>
        <authorList>
            <person name="Bowman J.P."/>
        </authorList>
    </citation>
    <scope>NUCLEOTIDE SEQUENCE [LARGE SCALE GENOMIC DNA]</scope>
    <source>
        <strain evidence="2 3">2-80-2</strain>
    </source>
</reference>
<dbReference type="AlphaFoldDB" id="A0A5C6ZN26"/>